<keyword evidence="3" id="KW-1185">Reference proteome</keyword>
<accession>A0A8H7Q9A6</accession>
<gene>
    <name evidence="2" type="ORF">INT44_004811</name>
</gene>
<feature type="compositionally biased region" description="Low complexity" evidence="1">
    <location>
        <begin position="165"/>
        <end position="174"/>
    </location>
</feature>
<proteinExistence type="predicted"/>
<protein>
    <submittedName>
        <fullName evidence="2">Uncharacterized protein</fullName>
    </submittedName>
</protein>
<name>A0A8H7Q9A6_9FUNG</name>
<sequence length="405" mass="45169">MSHLEVETALLAIFMVRRKTITCPKCDTVGTLKGVEPSPTSKAAAQCSSCSQPTSMDEIHVRLPEQKVASRDATSSSTPDSRDELQTLRDEISTLRESLQRMTSMYEVMAAQNIRNMTEGMKEKNFSLAPSAPQKTAAQRADQQQQQRKPASTMLHQFTFQATKAAASTTTAKTPSPPTWAEKAKANLPTRKKPSTTKSIAASVRLFQEETGPSGYEYIYLPRNRRMKRSEARSSLRRLGLEPSRLLDITMPTRQVIGLLVHVQYAPTVREVLAKHEIKPTEFVPTDPKHIADPKHATLSGSDRQLLANSIHANRMMRTLRYMRPEVATAVGRYFVDQKWLTLTEFTTVVPHKDHQPNPAAAAFLTISHRPQPKKATTAPDSRKRRALSISSSDSHHSDAMTTTQ</sequence>
<organism evidence="2 3">
    <name type="scientific">Umbelopsis vinacea</name>
    <dbReference type="NCBI Taxonomy" id="44442"/>
    <lineage>
        <taxon>Eukaryota</taxon>
        <taxon>Fungi</taxon>
        <taxon>Fungi incertae sedis</taxon>
        <taxon>Mucoromycota</taxon>
        <taxon>Mucoromycotina</taxon>
        <taxon>Umbelopsidomycetes</taxon>
        <taxon>Umbelopsidales</taxon>
        <taxon>Umbelopsidaceae</taxon>
        <taxon>Umbelopsis</taxon>
    </lineage>
</organism>
<feature type="region of interest" description="Disordered" evidence="1">
    <location>
        <begin position="65"/>
        <end position="85"/>
    </location>
</feature>
<feature type="region of interest" description="Disordered" evidence="1">
    <location>
        <begin position="165"/>
        <end position="197"/>
    </location>
</feature>
<comment type="caution">
    <text evidence="2">The sequence shown here is derived from an EMBL/GenBank/DDBJ whole genome shotgun (WGS) entry which is preliminary data.</text>
</comment>
<evidence type="ECO:0000313" key="3">
    <source>
        <dbReference type="Proteomes" id="UP000612746"/>
    </source>
</evidence>
<feature type="compositionally biased region" description="Low complexity" evidence="1">
    <location>
        <begin position="137"/>
        <end position="148"/>
    </location>
</feature>
<dbReference type="EMBL" id="JAEPRA010000003">
    <property type="protein sequence ID" value="KAG2187141.1"/>
    <property type="molecule type" value="Genomic_DNA"/>
</dbReference>
<dbReference type="Proteomes" id="UP000612746">
    <property type="component" value="Unassembled WGS sequence"/>
</dbReference>
<feature type="region of interest" description="Disordered" evidence="1">
    <location>
        <begin position="129"/>
        <end position="151"/>
    </location>
</feature>
<dbReference type="OrthoDB" id="2206543at2759"/>
<evidence type="ECO:0000313" key="2">
    <source>
        <dbReference type="EMBL" id="KAG2187141.1"/>
    </source>
</evidence>
<reference evidence="2" key="1">
    <citation type="submission" date="2020-12" db="EMBL/GenBank/DDBJ databases">
        <title>Metabolic potential, ecology and presence of endohyphal bacteria is reflected in genomic diversity of Mucoromycotina.</title>
        <authorList>
            <person name="Muszewska A."/>
            <person name="Okrasinska A."/>
            <person name="Steczkiewicz K."/>
            <person name="Drgas O."/>
            <person name="Orlowska M."/>
            <person name="Perlinska-Lenart U."/>
            <person name="Aleksandrzak-Piekarczyk T."/>
            <person name="Szatraj K."/>
            <person name="Zielenkiewicz U."/>
            <person name="Pilsyk S."/>
            <person name="Malc E."/>
            <person name="Mieczkowski P."/>
            <person name="Kruszewska J.S."/>
            <person name="Biernat P."/>
            <person name="Pawlowska J."/>
        </authorList>
    </citation>
    <scope>NUCLEOTIDE SEQUENCE</scope>
    <source>
        <strain evidence="2">WA0000051536</strain>
    </source>
</reference>
<dbReference type="AlphaFoldDB" id="A0A8H7Q9A6"/>
<evidence type="ECO:0000256" key="1">
    <source>
        <dbReference type="SAM" id="MobiDB-lite"/>
    </source>
</evidence>
<feature type="region of interest" description="Disordered" evidence="1">
    <location>
        <begin position="368"/>
        <end position="405"/>
    </location>
</feature>